<dbReference type="EMBL" id="BK015356">
    <property type="protein sequence ID" value="DAE02963.1"/>
    <property type="molecule type" value="Genomic_DNA"/>
</dbReference>
<reference evidence="1" key="1">
    <citation type="journal article" date="2021" name="Proc. Natl. Acad. Sci. U.S.A.">
        <title>A Catalog of Tens of Thousands of Viruses from Human Metagenomes Reveals Hidden Associations with Chronic Diseases.</title>
        <authorList>
            <person name="Tisza M.J."/>
            <person name="Buck C.B."/>
        </authorList>
    </citation>
    <scope>NUCLEOTIDE SEQUENCE</scope>
    <source>
        <strain evidence="1">CtM4S20</strain>
    </source>
</reference>
<organism evidence="1">
    <name type="scientific">Siphoviridae sp. ctM4S20</name>
    <dbReference type="NCBI Taxonomy" id="2825458"/>
    <lineage>
        <taxon>Viruses</taxon>
        <taxon>Duplodnaviria</taxon>
        <taxon>Heunggongvirae</taxon>
        <taxon>Uroviricota</taxon>
        <taxon>Caudoviricetes</taxon>
    </lineage>
</organism>
<name>A0A8S5P945_9CAUD</name>
<proteinExistence type="predicted"/>
<accession>A0A8S5P945</accession>
<evidence type="ECO:0000313" key="1">
    <source>
        <dbReference type="EMBL" id="DAE02963.1"/>
    </source>
</evidence>
<sequence length="33" mass="3690">MAQPHSLAIAHYKFRKALLSSFSKKGSRATPLF</sequence>
<protein>
    <submittedName>
        <fullName evidence="1">Uncharacterized protein</fullName>
    </submittedName>
</protein>